<feature type="domain" description="MacB-like periplasmic core" evidence="8">
    <location>
        <begin position="18"/>
        <end position="211"/>
    </location>
</feature>
<dbReference type="RefSeq" id="WP_089275894.1">
    <property type="nucleotide sequence ID" value="NZ_FZON01000001.1"/>
</dbReference>
<proteinExistence type="predicted"/>
<dbReference type="EMBL" id="FZON01000001">
    <property type="protein sequence ID" value="SNR99316.1"/>
    <property type="molecule type" value="Genomic_DNA"/>
</dbReference>
<organism evidence="9 10">
    <name type="scientific">Antarctobacter heliothermus</name>
    <dbReference type="NCBI Taxonomy" id="74033"/>
    <lineage>
        <taxon>Bacteria</taxon>
        <taxon>Pseudomonadati</taxon>
        <taxon>Pseudomonadota</taxon>
        <taxon>Alphaproteobacteria</taxon>
        <taxon>Rhodobacterales</taxon>
        <taxon>Roseobacteraceae</taxon>
        <taxon>Antarctobacter</taxon>
    </lineage>
</organism>
<sequence length="372" mass="39220">MNLATLPWRSLTAQRVRSTLTVLGIAVAVGAFIALTGLTRGIQHSFDTGIGDTGADFVVSQRNTYSLVSSSVAQDFDEALSAVAGVDQVSGVVLTVAELDESANIFVTGWPSGSFLWSSLDLYEGKAPDGPRELVLGRSIARALGKTVGDEVNLQYETFVISGLSRSDSVFNQNIAITQLPVLQDLLGRPGTVSLFQIRLSRPVTPTVAEEVRLALAAVSPLLDISDSESFAGNMRFEQTLGTIASAVSLVMILASSILVANTLLMSVSERSQEFGILAAIGWTPGMIRALVVSEGLMMCMIGSIAGVGLGIGAMYVVSWMQVFAGLLEPYITLGIVGQATGWVCLVGTAAAFYPAWRVTRIAPSAALRGLR</sequence>
<feature type="transmembrane region" description="Helical" evidence="6">
    <location>
        <begin position="20"/>
        <end position="38"/>
    </location>
</feature>
<evidence type="ECO:0000256" key="1">
    <source>
        <dbReference type="ARBA" id="ARBA00004651"/>
    </source>
</evidence>
<feature type="transmembrane region" description="Helical" evidence="6">
    <location>
        <begin position="299"/>
        <end position="319"/>
    </location>
</feature>
<evidence type="ECO:0000313" key="10">
    <source>
        <dbReference type="Proteomes" id="UP000198440"/>
    </source>
</evidence>
<evidence type="ECO:0000256" key="2">
    <source>
        <dbReference type="ARBA" id="ARBA00022475"/>
    </source>
</evidence>
<feature type="transmembrane region" description="Helical" evidence="6">
    <location>
        <begin position="331"/>
        <end position="354"/>
    </location>
</feature>
<keyword evidence="3 6" id="KW-0812">Transmembrane</keyword>
<accession>A0A239AUD8</accession>
<dbReference type="InterPro" id="IPR025857">
    <property type="entry name" value="MacB_PCD"/>
</dbReference>
<dbReference type="AlphaFoldDB" id="A0A239AUD8"/>
<evidence type="ECO:0000256" key="3">
    <source>
        <dbReference type="ARBA" id="ARBA00022692"/>
    </source>
</evidence>
<keyword evidence="4 6" id="KW-1133">Transmembrane helix</keyword>
<evidence type="ECO:0000256" key="6">
    <source>
        <dbReference type="SAM" id="Phobius"/>
    </source>
</evidence>
<keyword evidence="2" id="KW-1003">Cell membrane</keyword>
<protein>
    <submittedName>
        <fullName evidence="9">Putative ABC transport system permease protein</fullName>
    </submittedName>
</protein>
<evidence type="ECO:0000313" key="9">
    <source>
        <dbReference type="EMBL" id="SNR99316.1"/>
    </source>
</evidence>
<evidence type="ECO:0000256" key="4">
    <source>
        <dbReference type="ARBA" id="ARBA00022989"/>
    </source>
</evidence>
<keyword evidence="5 6" id="KW-0472">Membrane</keyword>
<feature type="transmembrane region" description="Helical" evidence="6">
    <location>
        <begin position="244"/>
        <end position="269"/>
    </location>
</feature>
<dbReference type="Pfam" id="PF12704">
    <property type="entry name" value="MacB_PCD"/>
    <property type="match status" value="1"/>
</dbReference>
<evidence type="ECO:0000259" key="8">
    <source>
        <dbReference type="Pfam" id="PF12704"/>
    </source>
</evidence>
<feature type="domain" description="ABC3 transporter permease C-terminal" evidence="7">
    <location>
        <begin position="247"/>
        <end position="364"/>
    </location>
</feature>
<evidence type="ECO:0000256" key="5">
    <source>
        <dbReference type="ARBA" id="ARBA00023136"/>
    </source>
</evidence>
<dbReference type="InterPro" id="IPR051125">
    <property type="entry name" value="ABC-4/HrtB_transporter"/>
</dbReference>
<evidence type="ECO:0000259" key="7">
    <source>
        <dbReference type="Pfam" id="PF02687"/>
    </source>
</evidence>
<gene>
    <name evidence="9" type="ORF">SAMN04488078_1001140</name>
</gene>
<dbReference type="OrthoDB" id="9775474at2"/>
<comment type="subcellular location">
    <subcellularLocation>
        <location evidence="1">Cell membrane</location>
        <topology evidence="1">Multi-pass membrane protein</topology>
    </subcellularLocation>
</comment>
<dbReference type="InterPro" id="IPR003838">
    <property type="entry name" value="ABC3_permease_C"/>
</dbReference>
<dbReference type="PANTHER" id="PTHR43738">
    <property type="entry name" value="ABC TRANSPORTER, MEMBRANE PROTEIN"/>
    <property type="match status" value="1"/>
</dbReference>
<dbReference type="Pfam" id="PF02687">
    <property type="entry name" value="FtsX"/>
    <property type="match status" value="1"/>
</dbReference>
<dbReference type="GO" id="GO:0005886">
    <property type="term" value="C:plasma membrane"/>
    <property type="evidence" value="ECO:0007669"/>
    <property type="project" value="UniProtKB-SubCell"/>
</dbReference>
<feature type="transmembrane region" description="Helical" evidence="6">
    <location>
        <begin position="275"/>
        <end position="292"/>
    </location>
</feature>
<reference evidence="9 10" key="1">
    <citation type="submission" date="2017-06" db="EMBL/GenBank/DDBJ databases">
        <authorList>
            <person name="Kim H.J."/>
            <person name="Triplett B.A."/>
        </authorList>
    </citation>
    <scope>NUCLEOTIDE SEQUENCE [LARGE SCALE GENOMIC DNA]</scope>
    <source>
        <strain evidence="9 10">DSM 11445</strain>
    </source>
</reference>
<name>A0A239AUD8_9RHOB</name>
<dbReference type="Proteomes" id="UP000198440">
    <property type="component" value="Unassembled WGS sequence"/>
</dbReference>
<dbReference type="PANTHER" id="PTHR43738:SF3">
    <property type="entry name" value="ABC TRANSPORTER PERMEASE"/>
    <property type="match status" value="1"/>
</dbReference>